<gene>
    <name evidence="2" type="ORF">TZ00_08725</name>
</gene>
<dbReference type="EMBL" id="JYFC01000003">
    <property type="protein sequence ID" value="KJC64479.1"/>
    <property type="molecule type" value="Genomic_DNA"/>
</dbReference>
<accession>A0ABR5CFU5</accession>
<reference evidence="2 3" key="1">
    <citation type="journal article" date="2001" name="Int. J. Syst. Evol. Microbiol.">
        <title>Agreia bicolorata gen. nov., sp. nov., to accommodate actinobacteria isolated from narrow reed grass infected by the nematode Heteroanguina graminophila.</title>
        <authorList>
            <person name="Evtushenko L.I."/>
            <person name="Dorofeeva L.V."/>
            <person name="Dobrovolskaya T.G."/>
            <person name="Streshinskaya G.M."/>
            <person name="Subbotin S.A."/>
            <person name="Tiedje J.M."/>
        </authorList>
    </citation>
    <scope>NUCLEOTIDE SEQUENCE [LARGE SCALE GENOMIC DNA]</scope>
    <source>
        <strain evidence="2 3">VKM Ac-1804</strain>
    </source>
</reference>
<protein>
    <recommendedName>
        <fullName evidence="4">Homeodomain-like domain-containing protein</fullName>
    </recommendedName>
</protein>
<evidence type="ECO:0008006" key="4">
    <source>
        <dbReference type="Google" id="ProtNLM"/>
    </source>
</evidence>
<organism evidence="2 3">
    <name type="scientific">Agreia bicolorata</name>
    <dbReference type="NCBI Taxonomy" id="110935"/>
    <lineage>
        <taxon>Bacteria</taxon>
        <taxon>Bacillati</taxon>
        <taxon>Actinomycetota</taxon>
        <taxon>Actinomycetes</taxon>
        <taxon>Micrococcales</taxon>
        <taxon>Microbacteriaceae</taxon>
        <taxon>Agreia</taxon>
    </lineage>
</organism>
<name>A0ABR5CFU5_9MICO</name>
<evidence type="ECO:0000313" key="3">
    <source>
        <dbReference type="Proteomes" id="UP000032503"/>
    </source>
</evidence>
<sequence length="90" mass="9975">MKTSETSVDVAPASSLLRDIEILVIEIAQAERDLSALVTRARLDGASWKQVGAALGISAQAAHQRWSKLGPETHRRLQAEWVRKNDQKEN</sequence>
<proteinExistence type="predicted"/>
<comment type="caution">
    <text evidence="2">The sequence shown here is derived from an EMBL/GenBank/DDBJ whole genome shotgun (WGS) entry which is preliminary data.</text>
</comment>
<evidence type="ECO:0000256" key="1">
    <source>
        <dbReference type="SAM" id="Coils"/>
    </source>
</evidence>
<dbReference type="Proteomes" id="UP000032503">
    <property type="component" value="Unassembled WGS sequence"/>
</dbReference>
<evidence type="ECO:0000313" key="2">
    <source>
        <dbReference type="EMBL" id="KJC64479.1"/>
    </source>
</evidence>
<keyword evidence="3" id="KW-1185">Reference proteome</keyword>
<keyword evidence="1" id="KW-0175">Coiled coil</keyword>
<feature type="coiled-coil region" evidence="1">
    <location>
        <begin position="13"/>
        <end position="40"/>
    </location>
</feature>